<name>A0A7W0CT71_9ACTN</name>
<keyword evidence="2" id="KW-0472">Membrane</keyword>
<feature type="chain" id="PRO_5039210727" description="Secreted protein" evidence="3">
    <location>
        <begin position="23"/>
        <end position="464"/>
    </location>
</feature>
<feature type="compositionally biased region" description="Low complexity" evidence="1">
    <location>
        <begin position="361"/>
        <end position="374"/>
    </location>
</feature>
<feature type="signal peptide" evidence="3">
    <location>
        <begin position="1"/>
        <end position="22"/>
    </location>
</feature>
<protein>
    <recommendedName>
        <fullName evidence="6">Secreted protein</fullName>
    </recommendedName>
</protein>
<keyword evidence="5" id="KW-1185">Reference proteome</keyword>
<feature type="transmembrane region" description="Helical" evidence="2">
    <location>
        <begin position="171"/>
        <end position="194"/>
    </location>
</feature>
<sequence length="464" mass="48131">MRRVCCLLVVFLVLAGSAPAAAHVVSAGADLRVALTIGGSELTVVVEGVRRVPAPLRVRVEAYHGGAPERLALELRSVTDGRTATGAVRPSGMVAGDVRPSGMVAGEVRPSSAVASDVRPSGVVAGDAGLGDVAELRAEQAGPYELRLSAAGESAVLPFRVLVERGASWELVIYGALLAAALLAVGGLLTGAVARRRAGMLVSAGIAAFVAIAATFVVLEPYLPVADPDGAQPTAGPRPFARALVTTVPAEPVAGQDYTLRLDLVDGATGVPVDDLAVHHEALAHLVVTSQDGVSFSHSHPLRTAPGRLEVRLRAERPGRHLVHVELERQESGGQLLTGEFTVADRDEPPRDEPPREEPGPGETTTGPVGAAPRMVPAVPVAGRPTTVEVDTVAAARPWLGMAGHLIVRSADGAFLGHVHEMGTGGPTLRFTFGFPAPGRYLAWAQYATGERIVTVPFVVEVPR</sequence>
<evidence type="ECO:0000313" key="5">
    <source>
        <dbReference type="Proteomes" id="UP000530928"/>
    </source>
</evidence>
<dbReference type="AlphaFoldDB" id="A0A7W0CT71"/>
<dbReference type="EMBL" id="JACDUR010000009">
    <property type="protein sequence ID" value="MBA2896882.1"/>
    <property type="molecule type" value="Genomic_DNA"/>
</dbReference>
<accession>A0A7W0CT71</accession>
<dbReference type="Proteomes" id="UP000530928">
    <property type="component" value="Unassembled WGS sequence"/>
</dbReference>
<proteinExistence type="predicted"/>
<feature type="compositionally biased region" description="Basic and acidic residues" evidence="1">
    <location>
        <begin position="343"/>
        <end position="359"/>
    </location>
</feature>
<dbReference type="RefSeq" id="WP_181615571.1">
    <property type="nucleotide sequence ID" value="NZ_BAABAM010000008.1"/>
</dbReference>
<keyword evidence="3" id="KW-0732">Signal</keyword>
<keyword evidence="2" id="KW-0812">Transmembrane</keyword>
<reference evidence="4 5" key="1">
    <citation type="submission" date="2020-07" db="EMBL/GenBank/DDBJ databases">
        <title>Genomic Encyclopedia of Type Strains, Phase IV (KMG-IV): sequencing the most valuable type-strain genomes for metagenomic binning, comparative biology and taxonomic classification.</title>
        <authorList>
            <person name="Goeker M."/>
        </authorList>
    </citation>
    <scope>NUCLEOTIDE SEQUENCE [LARGE SCALE GENOMIC DNA]</scope>
    <source>
        <strain evidence="4 5">DSM 45533</strain>
    </source>
</reference>
<evidence type="ECO:0000313" key="4">
    <source>
        <dbReference type="EMBL" id="MBA2896882.1"/>
    </source>
</evidence>
<feature type="transmembrane region" description="Helical" evidence="2">
    <location>
        <begin position="201"/>
        <end position="219"/>
    </location>
</feature>
<gene>
    <name evidence="4" type="ORF">HNR30_008273</name>
</gene>
<evidence type="ECO:0008006" key="6">
    <source>
        <dbReference type="Google" id="ProtNLM"/>
    </source>
</evidence>
<evidence type="ECO:0000256" key="2">
    <source>
        <dbReference type="SAM" id="Phobius"/>
    </source>
</evidence>
<organism evidence="4 5">
    <name type="scientific">Nonomuraea soli</name>
    <dbReference type="NCBI Taxonomy" id="1032476"/>
    <lineage>
        <taxon>Bacteria</taxon>
        <taxon>Bacillati</taxon>
        <taxon>Actinomycetota</taxon>
        <taxon>Actinomycetes</taxon>
        <taxon>Streptosporangiales</taxon>
        <taxon>Streptosporangiaceae</taxon>
        <taxon>Nonomuraea</taxon>
    </lineage>
</organism>
<feature type="region of interest" description="Disordered" evidence="1">
    <location>
        <begin position="337"/>
        <end position="374"/>
    </location>
</feature>
<comment type="caution">
    <text evidence="4">The sequence shown here is derived from an EMBL/GenBank/DDBJ whole genome shotgun (WGS) entry which is preliminary data.</text>
</comment>
<evidence type="ECO:0000256" key="3">
    <source>
        <dbReference type="SAM" id="SignalP"/>
    </source>
</evidence>
<evidence type="ECO:0000256" key="1">
    <source>
        <dbReference type="SAM" id="MobiDB-lite"/>
    </source>
</evidence>
<keyword evidence="2" id="KW-1133">Transmembrane helix</keyword>